<dbReference type="InterPro" id="IPR005478">
    <property type="entry name" value="Transketolase_bac-like"/>
</dbReference>
<organism evidence="19 20">
    <name type="scientific">Tritrichomonas foetus</name>
    <dbReference type="NCBI Taxonomy" id="1144522"/>
    <lineage>
        <taxon>Eukaryota</taxon>
        <taxon>Metamonada</taxon>
        <taxon>Parabasalia</taxon>
        <taxon>Tritrichomonadida</taxon>
        <taxon>Tritrichomonadidae</taxon>
        <taxon>Tritrichomonas</taxon>
    </lineage>
</organism>
<feature type="active site" description="Proton donor" evidence="13">
    <location>
        <position position="428"/>
    </location>
</feature>
<dbReference type="InterPro" id="IPR009014">
    <property type="entry name" value="Transketo_C/PFOR_II"/>
</dbReference>
<dbReference type="PROSITE" id="PS00801">
    <property type="entry name" value="TRANSKETOLASE_1"/>
    <property type="match status" value="1"/>
</dbReference>
<dbReference type="Pfam" id="PF02779">
    <property type="entry name" value="Transket_pyr"/>
    <property type="match status" value="1"/>
</dbReference>
<reference evidence="19" key="1">
    <citation type="submission" date="2016-10" db="EMBL/GenBank/DDBJ databases">
        <authorList>
            <person name="Benchimol M."/>
            <person name="Almeida L.G."/>
            <person name="Vasconcelos A.T."/>
            <person name="Perreira-Neves A."/>
            <person name="Rosa I.A."/>
            <person name="Tasca T."/>
            <person name="Bogo M.R."/>
            <person name="de Souza W."/>
        </authorList>
    </citation>
    <scope>NUCLEOTIDE SEQUENCE [LARGE SCALE GENOMIC DNA]</scope>
    <source>
        <strain evidence="19">K</strain>
    </source>
</reference>
<feature type="binding site" evidence="14">
    <location>
        <position position="480"/>
    </location>
    <ligand>
        <name>substrate</name>
    </ligand>
</feature>
<comment type="catalytic activity">
    <reaction evidence="12">
        <text>D-sedoheptulose 7-phosphate + D-glyceraldehyde 3-phosphate = aldehydo-D-ribose 5-phosphate + D-xylulose 5-phosphate</text>
        <dbReference type="Rhea" id="RHEA:10508"/>
        <dbReference type="ChEBI" id="CHEBI:57483"/>
        <dbReference type="ChEBI" id="CHEBI:57737"/>
        <dbReference type="ChEBI" id="CHEBI:58273"/>
        <dbReference type="ChEBI" id="CHEBI:59776"/>
        <dbReference type="EC" id="2.2.1.1"/>
    </reaction>
</comment>
<dbReference type="PANTHER" id="PTHR43522:SF2">
    <property type="entry name" value="TRANSKETOLASE 1-RELATED"/>
    <property type="match status" value="1"/>
</dbReference>
<comment type="subunit">
    <text evidence="5">Homodimer.</text>
</comment>
<comment type="cofactor">
    <cofactor evidence="3">
        <name>Co(2+)</name>
        <dbReference type="ChEBI" id="CHEBI:48828"/>
    </cofactor>
</comment>
<evidence type="ECO:0000256" key="4">
    <source>
        <dbReference type="ARBA" id="ARBA00007131"/>
    </source>
</evidence>
<feature type="binding site" evidence="16">
    <location>
        <position position="204"/>
    </location>
    <ligand>
        <name>Mg(2+)</name>
        <dbReference type="ChEBI" id="CHEBI:18420"/>
    </ligand>
</feature>
<evidence type="ECO:0000256" key="10">
    <source>
        <dbReference type="ARBA" id="ARBA00022842"/>
    </source>
</evidence>
<feature type="binding site" evidence="15">
    <location>
        <position position="204"/>
    </location>
    <ligand>
        <name>thiamine diphosphate</name>
        <dbReference type="ChEBI" id="CHEBI:58937"/>
    </ligand>
</feature>
<dbReference type="PANTHER" id="PTHR43522">
    <property type="entry name" value="TRANSKETOLASE"/>
    <property type="match status" value="1"/>
</dbReference>
<evidence type="ECO:0000259" key="18">
    <source>
        <dbReference type="SMART" id="SM00861"/>
    </source>
</evidence>
<comment type="similarity">
    <text evidence="4">Belongs to the transketolase family.</text>
</comment>
<dbReference type="CDD" id="cd07033">
    <property type="entry name" value="TPP_PYR_DXS_TK_like"/>
    <property type="match status" value="1"/>
</dbReference>
<evidence type="ECO:0000256" key="15">
    <source>
        <dbReference type="PIRSR" id="PIRSR605478-3"/>
    </source>
</evidence>
<dbReference type="GO" id="GO:0006098">
    <property type="term" value="P:pentose-phosphate shunt"/>
    <property type="evidence" value="ECO:0007669"/>
    <property type="project" value="TreeGrafter"/>
</dbReference>
<dbReference type="EMBL" id="MLAK01000823">
    <property type="protein sequence ID" value="OHT03567.1"/>
    <property type="molecule type" value="Genomic_DNA"/>
</dbReference>
<comment type="cofactor">
    <cofactor evidence="15">
        <name>thiamine diphosphate</name>
        <dbReference type="ChEBI" id="CHEBI:58937"/>
    </cofactor>
    <text evidence="15">Binds 1 thiamine pyrophosphate per subunit. During the reaction, the substrate forms a covalent intermediate with the cofactor.</text>
</comment>
<keyword evidence="8 16" id="KW-0479">Metal-binding</keyword>
<evidence type="ECO:0000256" key="9">
    <source>
        <dbReference type="ARBA" id="ARBA00022837"/>
    </source>
</evidence>
<feature type="binding site" evidence="14">
    <location>
        <position position="48"/>
    </location>
    <ligand>
        <name>substrate</name>
    </ligand>
</feature>
<dbReference type="CDD" id="cd02012">
    <property type="entry name" value="TPP_TK"/>
    <property type="match status" value="1"/>
</dbReference>
<dbReference type="Pfam" id="PF22613">
    <property type="entry name" value="Transketolase_C_1"/>
    <property type="match status" value="1"/>
</dbReference>
<feature type="site" description="Important for catalytic activity" evidence="17">
    <location>
        <position position="48"/>
    </location>
</feature>
<keyword evidence="9" id="KW-0106">Calcium</keyword>
<evidence type="ECO:0000256" key="7">
    <source>
        <dbReference type="ARBA" id="ARBA00022679"/>
    </source>
</evidence>
<feature type="domain" description="Transketolase-like pyrimidine-binding" evidence="18">
    <location>
        <begin position="371"/>
        <end position="544"/>
    </location>
</feature>
<evidence type="ECO:0000256" key="2">
    <source>
        <dbReference type="ARBA" id="ARBA00001936"/>
    </source>
</evidence>
<dbReference type="Proteomes" id="UP000179807">
    <property type="component" value="Unassembled WGS sequence"/>
</dbReference>
<dbReference type="InterPro" id="IPR029061">
    <property type="entry name" value="THDP-binding"/>
</dbReference>
<keyword evidence="10 16" id="KW-0460">Magnesium</keyword>
<dbReference type="InterPro" id="IPR033247">
    <property type="entry name" value="Transketolase_fam"/>
</dbReference>
<dbReference type="SUPFAM" id="SSF52518">
    <property type="entry name" value="Thiamin diphosphate-binding fold (THDP-binding)"/>
    <property type="match status" value="2"/>
</dbReference>
<evidence type="ECO:0000256" key="5">
    <source>
        <dbReference type="ARBA" id="ARBA00011738"/>
    </source>
</evidence>
<evidence type="ECO:0000313" key="19">
    <source>
        <dbReference type="EMBL" id="OHT03567.1"/>
    </source>
</evidence>
<keyword evidence="20" id="KW-1185">Reference proteome</keyword>
<feature type="binding site" evidence="14">
    <location>
        <position position="280"/>
    </location>
    <ligand>
        <name>substrate</name>
    </ligand>
</feature>
<feature type="binding site" evidence="14">
    <location>
        <position position="492"/>
    </location>
    <ligand>
        <name>substrate</name>
    </ligand>
</feature>
<dbReference type="GeneID" id="94841258"/>
<keyword evidence="11 15" id="KW-0786">Thiamine pyrophosphate</keyword>
<dbReference type="NCBIfam" id="TIGR00232">
    <property type="entry name" value="tktlase_bact"/>
    <property type="match status" value="1"/>
</dbReference>
<feature type="binding site" evidence="15">
    <location>
        <begin position="133"/>
        <end position="135"/>
    </location>
    <ligand>
        <name>thiamine diphosphate</name>
        <dbReference type="ChEBI" id="CHEBI:58937"/>
    </ligand>
</feature>
<feature type="binding site" evidence="14">
    <location>
        <position position="488"/>
    </location>
    <ligand>
        <name>substrate</name>
    </ligand>
</feature>
<dbReference type="FunFam" id="3.40.50.970:FF:000045">
    <property type="entry name" value="Transketolase"/>
    <property type="match status" value="1"/>
</dbReference>
<feature type="binding site" evidence="15">
    <location>
        <position position="456"/>
    </location>
    <ligand>
        <name>thiamine diphosphate</name>
        <dbReference type="ChEBI" id="CHEBI:58937"/>
    </ligand>
</feature>
<evidence type="ECO:0000256" key="3">
    <source>
        <dbReference type="ARBA" id="ARBA00001941"/>
    </source>
</evidence>
<dbReference type="SMART" id="SM00861">
    <property type="entry name" value="Transket_pyr"/>
    <property type="match status" value="1"/>
</dbReference>
<feature type="binding site" evidence="15">
    <location>
        <position position="85"/>
    </location>
    <ligand>
        <name>thiamine diphosphate</name>
        <dbReference type="ChEBI" id="CHEBI:58937"/>
    </ligand>
</feature>
<dbReference type="RefSeq" id="XP_068356703.1">
    <property type="nucleotide sequence ID" value="XM_068506554.1"/>
</dbReference>
<dbReference type="FunFam" id="3.40.50.970:FF:000004">
    <property type="entry name" value="Transketolase"/>
    <property type="match status" value="1"/>
</dbReference>
<proteinExistence type="inferred from homology"/>
<evidence type="ECO:0000256" key="17">
    <source>
        <dbReference type="PIRSR" id="PIRSR605478-5"/>
    </source>
</evidence>
<dbReference type="GO" id="GO:0046872">
    <property type="term" value="F:metal ion binding"/>
    <property type="evidence" value="ECO:0007669"/>
    <property type="project" value="UniProtKB-KW"/>
</dbReference>
<dbReference type="Gene3D" id="3.40.50.970">
    <property type="match status" value="2"/>
</dbReference>
<dbReference type="Gene3D" id="3.40.50.920">
    <property type="match status" value="1"/>
</dbReference>
<dbReference type="GO" id="GO:0004802">
    <property type="term" value="F:transketolase activity"/>
    <property type="evidence" value="ECO:0007669"/>
    <property type="project" value="UniProtKB-EC"/>
</dbReference>
<feature type="binding site" evidence="16">
    <location>
        <position position="174"/>
    </location>
    <ligand>
        <name>Mg(2+)</name>
        <dbReference type="ChEBI" id="CHEBI:18420"/>
    </ligand>
</feature>
<dbReference type="InterPro" id="IPR049557">
    <property type="entry name" value="Transketolase_CS"/>
</dbReference>
<feature type="binding site" evidence="15">
    <location>
        <position position="175"/>
    </location>
    <ligand>
        <name>thiamine diphosphate</name>
        <dbReference type="ChEBI" id="CHEBI:58937"/>
    </ligand>
</feature>
<evidence type="ECO:0000256" key="16">
    <source>
        <dbReference type="PIRSR" id="PIRSR605478-4"/>
    </source>
</evidence>
<dbReference type="VEuPathDB" id="TrichDB:TRFO_29069"/>
<evidence type="ECO:0000256" key="11">
    <source>
        <dbReference type="ARBA" id="ARBA00023052"/>
    </source>
</evidence>
<evidence type="ECO:0000256" key="6">
    <source>
        <dbReference type="ARBA" id="ARBA00013152"/>
    </source>
</evidence>
<gene>
    <name evidence="19" type="ORF">TRFO_29069</name>
</gene>
<dbReference type="InterPro" id="IPR055152">
    <property type="entry name" value="Transketolase-like_C_2"/>
</dbReference>
<sequence>MNEAHHFRRFKSHLQIHTNLMFNELDTKIVNTIRILCVDMINKANSGHPGGAMGLSPTAHVLWSRFINFEDGWINRDHFILSCGHLSSLLYSLYHIHTQALTMDDLKSFRQFRAKTAGHPEVHALPIVDATTGPLGQGIANAVGQSIAFLHLAARFNKPDFPIFNNKIWCFTSDGDMMEGISHEAAALAGHLALNNLICFWDDNRITISGSTDLAFTEDVLMRYRAYGWHTISVENADVDLQAIHDAITEALKVEDKPVMIRLHTTIGYGSGLQNTSAVHGAPLPQNHFIDVKKHYGFDPEQSFVVSQDVCDFYAQVRAKTHEKVEAWNKLYADYQAKYPTEYAELQRIIKGDFKFEDFDKFLPKNDEKAAATRVFSGEVLNLIYPRYPGFIGSSADLTPSVNTTLKGSELFNAKCRTGRYFEFGIREHAMQAICNGIAFCRFSGLVPFSSTFFVFSNYMIPAIRIAAIESLRVLMVCTHDSIGVGEDGTTHQPVEGISQLRAMPNVAHYRPANRAETAAAYACALCGKARPSVFTFTRQGVPMCPEATYEGALKGGYIIKAPAEKPKLVLIGTGSELHLVIQAAEKLDFPVQVVSLPCFLLFDEQSLEYRRTVLPKGVATMSVEAGVSYGWHKYSQHHLGVDTYGFSAPGPVCFKEFGFTVENIVAEAKKFVAEFYE</sequence>
<protein>
    <recommendedName>
        <fullName evidence="6">transketolase</fullName>
        <ecNumber evidence="6">2.2.1.1</ecNumber>
    </recommendedName>
</protein>
<dbReference type="SUPFAM" id="SSF52922">
    <property type="entry name" value="TK C-terminal domain-like"/>
    <property type="match status" value="1"/>
</dbReference>
<evidence type="ECO:0000256" key="12">
    <source>
        <dbReference type="ARBA" id="ARBA00049473"/>
    </source>
</evidence>
<dbReference type="Pfam" id="PF00456">
    <property type="entry name" value="Transketolase_N"/>
    <property type="match status" value="1"/>
</dbReference>
<comment type="cofactor">
    <cofactor evidence="16">
        <name>Mg(2+)</name>
        <dbReference type="ChEBI" id="CHEBI:18420"/>
    </cofactor>
    <text evidence="16">Binds 1 Mg(2+) ion per subunit. Can also utilize other divalent metal cations, such as Ca(2+), Mn(2+) and Co(2+).</text>
</comment>
<feature type="binding site" evidence="14">
    <location>
        <position position="401"/>
    </location>
    <ligand>
        <name>substrate</name>
    </ligand>
</feature>
<evidence type="ECO:0000256" key="13">
    <source>
        <dbReference type="PIRSR" id="PIRSR605478-1"/>
    </source>
</evidence>
<name>A0A1J4JWP2_9EUKA</name>
<evidence type="ECO:0000256" key="8">
    <source>
        <dbReference type="ARBA" id="ARBA00022723"/>
    </source>
</evidence>
<comment type="cofactor">
    <cofactor evidence="1">
        <name>Ca(2+)</name>
        <dbReference type="ChEBI" id="CHEBI:29108"/>
    </cofactor>
</comment>
<feature type="binding site" evidence="16">
    <location>
        <position position="206"/>
    </location>
    <ligand>
        <name>Mg(2+)</name>
        <dbReference type="ChEBI" id="CHEBI:18420"/>
    </ligand>
</feature>
<evidence type="ECO:0000313" key="20">
    <source>
        <dbReference type="Proteomes" id="UP000179807"/>
    </source>
</evidence>
<evidence type="ECO:0000256" key="14">
    <source>
        <dbReference type="PIRSR" id="PIRSR605478-2"/>
    </source>
</evidence>
<dbReference type="GO" id="GO:0005829">
    <property type="term" value="C:cytosol"/>
    <property type="evidence" value="ECO:0007669"/>
    <property type="project" value="TreeGrafter"/>
</dbReference>
<evidence type="ECO:0000256" key="1">
    <source>
        <dbReference type="ARBA" id="ARBA00001913"/>
    </source>
</evidence>
<dbReference type="FunFam" id="3.40.50.920:FF:000003">
    <property type="entry name" value="Transketolase"/>
    <property type="match status" value="1"/>
</dbReference>
<comment type="cofactor">
    <cofactor evidence="2">
        <name>Mn(2+)</name>
        <dbReference type="ChEBI" id="CHEBI:29035"/>
    </cofactor>
</comment>
<feature type="binding site" evidence="15">
    <location>
        <position position="280"/>
    </location>
    <ligand>
        <name>thiamine diphosphate</name>
        <dbReference type="ChEBI" id="CHEBI:58937"/>
    </ligand>
</feature>
<feature type="binding site" evidence="14">
    <location>
        <position position="374"/>
    </location>
    <ligand>
        <name>substrate</name>
    </ligand>
</feature>
<dbReference type="AlphaFoldDB" id="A0A1J4JWP2"/>
<comment type="caution">
    <text evidence="19">The sequence shown here is derived from an EMBL/GenBank/DDBJ whole genome shotgun (WGS) entry which is preliminary data.</text>
</comment>
<accession>A0A1J4JWP2</accession>
<dbReference type="OrthoDB" id="10267175at2759"/>
<dbReference type="EC" id="2.2.1.1" evidence="6"/>
<keyword evidence="7" id="KW-0808">Transferase</keyword>
<dbReference type="InterPro" id="IPR005475">
    <property type="entry name" value="Transketolase-like_Pyr-bd"/>
</dbReference>
<feature type="site" description="Important for catalytic activity" evidence="17">
    <location>
        <position position="280"/>
    </location>
</feature>
<feature type="binding site" evidence="14">
    <location>
        <position position="539"/>
    </location>
    <ligand>
        <name>substrate</name>
    </ligand>
</feature>
<dbReference type="InterPro" id="IPR005474">
    <property type="entry name" value="Transketolase_N"/>
</dbReference>